<sequence length="469" mass="52558">MNTILDELDFAALCGNSADWAGVVVRKSLDKLDEGCILQLCGNPALWAGELVKTKLGIASDSKPDVPQQVALCGNPGDWAGEIVAAIRKPSRGACGNPARWARTIVLRGRSSGLNNAQCNEALCANEAEWASTVIRRNVICRERYLKRLCLNPAPWASAALKNLRHILIRNHTRDLCENSGEWAKEILTQELKRGNEWAGIMVDSMCDSPELLDFHRLSMNPALWAIKKLLEHSDKIDFQAISTNRFPLEPSLNEPEAELDPTSNETSAGIAYHKIVTYNAIEQKLLVGYFGTATKPSNETFELLDAAICANPTLAEGLLGETSLGKLHTLREERNRLVHAVTATAEDGNTALDAQAEEDEEKEDEKAGSLAVLAAKIGRKKEAEAVNRVRLQQMRMLMDEEAEEERHFQELQEEAERQQRKILEDMERKRRDWSRIEPLATRRRWRRRPSALPSRLAMQCNAMIYVFA</sequence>
<gene>
    <name evidence="2" type="ORF">PHYSODRAFT_328576</name>
</gene>
<proteinExistence type="predicted"/>
<evidence type="ECO:0000313" key="2">
    <source>
        <dbReference type="EMBL" id="EGZ20471.1"/>
    </source>
</evidence>
<keyword evidence="3" id="KW-1185">Reference proteome</keyword>
<dbReference type="AlphaFoldDB" id="G4Z904"/>
<dbReference type="InParanoid" id="G4Z904"/>
<evidence type="ECO:0000256" key="1">
    <source>
        <dbReference type="SAM" id="Coils"/>
    </source>
</evidence>
<feature type="coiled-coil region" evidence="1">
    <location>
        <begin position="395"/>
        <end position="433"/>
    </location>
</feature>
<name>G4Z904_PHYSP</name>
<dbReference type="GeneID" id="20645812"/>
<dbReference type="SMR" id="G4Z904"/>
<protein>
    <submittedName>
        <fullName evidence="2">Uncharacterized protein</fullName>
    </submittedName>
</protein>
<reference evidence="2 3" key="1">
    <citation type="journal article" date="2006" name="Science">
        <title>Phytophthora genome sequences uncover evolutionary origins and mechanisms of pathogenesis.</title>
        <authorList>
            <person name="Tyler B.M."/>
            <person name="Tripathy S."/>
            <person name="Zhang X."/>
            <person name="Dehal P."/>
            <person name="Jiang R.H."/>
            <person name="Aerts A."/>
            <person name="Arredondo F.D."/>
            <person name="Baxter L."/>
            <person name="Bensasson D."/>
            <person name="Beynon J.L."/>
            <person name="Chapman J."/>
            <person name="Damasceno C.M."/>
            <person name="Dorrance A.E."/>
            <person name="Dou D."/>
            <person name="Dickerman A.W."/>
            <person name="Dubchak I.L."/>
            <person name="Garbelotto M."/>
            <person name="Gijzen M."/>
            <person name="Gordon S.G."/>
            <person name="Govers F."/>
            <person name="Grunwald N.J."/>
            <person name="Huang W."/>
            <person name="Ivors K.L."/>
            <person name="Jones R.W."/>
            <person name="Kamoun S."/>
            <person name="Krampis K."/>
            <person name="Lamour K.H."/>
            <person name="Lee M.K."/>
            <person name="McDonald W.H."/>
            <person name="Medina M."/>
            <person name="Meijer H.J."/>
            <person name="Nordberg E.K."/>
            <person name="Maclean D.J."/>
            <person name="Ospina-Giraldo M.D."/>
            <person name="Morris P.F."/>
            <person name="Phuntumart V."/>
            <person name="Putnam N.H."/>
            <person name="Rash S."/>
            <person name="Rose J.K."/>
            <person name="Sakihama Y."/>
            <person name="Salamov A.A."/>
            <person name="Savidor A."/>
            <person name="Scheuring C.F."/>
            <person name="Smith B.M."/>
            <person name="Sobral B.W."/>
            <person name="Terry A."/>
            <person name="Torto-Alalibo T.A."/>
            <person name="Win J."/>
            <person name="Xu Z."/>
            <person name="Zhang H."/>
            <person name="Grigoriev I.V."/>
            <person name="Rokhsar D.S."/>
            <person name="Boore J.L."/>
        </authorList>
    </citation>
    <scope>NUCLEOTIDE SEQUENCE [LARGE SCALE GENOMIC DNA]</scope>
    <source>
        <strain evidence="2 3">P6497</strain>
    </source>
</reference>
<accession>G4Z904</accession>
<dbReference type="Proteomes" id="UP000002640">
    <property type="component" value="Unassembled WGS sequence"/>
</dbReference>
<dbReference type="EMBL" id="JH159153">
    <property type="protein sequence ID" value="EGZ20471.1"/>
    <property type="molecule type" value="Genomic_DNA"/>
</dbReference>
<keyword evidence="1" id="KW-0175">Coiled coil</keyword>
<dbReference type="RefSeq" id="XP_009523188.1">
    <property type="nucleotide sequence ID" value="XM_009524893.1"/>
</dbReference>
<evidence type="ECO:0000313" key="3">
    <source>
        <dbReference type="Proteomes" id="UP000002640"/>
    </source>
</evidence>
<dbReference type="KEGG" id="psoj:PHYSODRAFT_328576"/>
<organism evidence="2 3">
    <name type="scientific">Phytophthora sojae (strain P6497)</name>
    <name type="common">Soybean stem and root rot agent</name>
    <name type="synonym">Phytophthora megasperma f. sp. glycines</name>
    <dbReference type="NCBI Taxonomy" id="1094619"/>
    <lineage>
        <taxon>Eukaryota</taxon>
        <taxon>Sar</taxon>
        <taxon>Stramenopiles</taxon>
        <taxon>Oomycota</taxon>
        <taxon>Peronosporomycetes</taxon>
        <taxon>Peronosporales</taxon>
        <taxon>Peronosporaceae</taxon>
        <taxon>Phytophthora</taxon>
    </lineage>
</organism>